<proteinExistence type="predicted"/>
<keyword evidence="2" id="KW-1185">Reference proteome</keyword>
<protein>
    <submittedName>
        <fullName evidence="1">Uncharacterized protein</fullName>
    </submittedName>
</protein>
<sequence length="218" mass="24537">MMPEGISPPAQDFGAQGQVILLCQPLSKFGHTRFHFLSSRTVNSRSAMSVFLRRKVSHRRSSSLHERVSFSLWRYPHSESSLLSSHWHSGKRSLVLFDARTFSIVISKIIFQRLSLQNALSNNLGGSSCLELNISDLFGSRSLQKLLDKDALGPFDSWLGLSCFTDFRSDNDLLVKSWLEVGCQGAIFVVFRAICSSVDISCSTHVLIVRFKLIIKFH</sequence>
<evidence type="ECO:0000313" key="2">
    <source>
        <dbReference type="Proteomes" id="UP001295684"/>
    </source>
</evidence>
<accession>A0AAD2CYK6</accession>
<gene>
    <name evidence="1" type="ORF">ECRASSUSDP1_LOCUS15848</name>
</gene>
<organism evidence="1 2">
    <name type="scientific">Euplotes crassus</name>
    <dbReference type="NCBI Taxonomy" id="5936"/>
    <lineage>
        <taxon>Eukaryota</taxon>
        <taxon>Sar</taxon>
        <taxon>Alveolata</taxon>
        <taxon>Ciliophora</taxon>
        <taxon>Intramacronucleata</taxon>
        <taxon>Spirotrichea</taxon>
        <taxon>Hypotrichia</taxon>
        <taxon>Euplotida</taxon>
        <taxon>Euplotidae</taxon>
        <taxon>Moneuplotes</taxon>
    </lineage>
</organism>
<evidence type="ECO:0000313" key="1">
    <source>
        <dbReference type="EMBL" id="CAI2374495.1"/>
    </source>
</evidence>
<dbReference type="AlphaFoldDB" id="A0AAD2CYK6"/>
<dbReference type="Proteomes" id="UP001295684">
    <property type="component" value="Unassembled WGS sequence"/>
</dbReference>
<reference evidence="1" key="1">
    <citation type="submission" date="2023-07" db="EMBL/GenBank/DDBJ databases">
        <authorList>
            <consortium name="AG Swart"/>
            <person name="Singh M."/>
            <person name="Singh A."/>
            <person name="Seah K."/>
            <person name="Emmerich C."/>
        </authorList>
    </citation>
    <scope>NUCLEOTIDE SEQUENCE</scope>
    <source>
        <strain evidence="1">DP1</strain>
    </source>
</reference>
<comment type="caution">
    <text evidence="1">The sequence shown here is derived from an EMBL/GenBank/DDBJ whole genome shotgun (WGS) entry which is preliminary data.</text>
</comment>
<dbReference type="EMBL" id="CAMPGE010015903">
    <property type="protein sequence ID" value="CAI2374495.1"/>
    <property type="molecule type" value="Genomic_DNA"/>
</dbReference>
<name>A0AAD2CYK6_EUPCR</name>